<reference evidence="2 3" key="1">
    <citation type="submission" date="2018-01" db="EMBL/GenBank/DDBJ databases">
        <authorList>
            <person name="Gaut B.S."/>
            <person name="Morton B.R."/>
            <person name="Clegg M.T."/>
            <person name="Duvall M.R."/>
        </authorList>
    </citation>
    <scope>NUCLEOTIDE SEQUENCE [LARGE SCALE GENOMIC DNA]</scope>
    <source>
        <strain evidence="2 3">HR-AV</strain>
    </source>
</reference>
<feature type="transmembrane region" description="Helical" evidence="1">
    <location>
        <begin position="7"/>
        <end position="28"/>
    </location>
</feature>
<accession>A0A2S5A2Z5</accession>
<keyword evidence="1" id="KW-0812">Transmembrane</keyword>
<proteinExistence type="predicted"/>
<comment type="caution">
    <text evidence="2">The sequence shown here is derived from an EMBL/GenBank/DDBJ whole genome shotgun (WGS) entry which is preliminary data.</text>
</comment>
<gene>
    <name evidence="2" type="ORF">C3K47_09870</name>
</gene>
<dbReference type="EMBL" id="PQVF01000006">
    <property type="protein sequence ID" value="POY36667.1"/>
    <property type="molecule type" value="Genomic_DNA"/>
</dbReference>
<feature type="transmembrane region" description="Helical" evidence="1">
    <location>
        <begin position="34"/>
        <end position="57"/>
    </location>
</feature>
<protein>
    <submittedName>
        <fullName evidence="2">Uncharacterized protein</fullName>
    </submittedName>
</protein>
<evidence type="ECO:0000256" key="1">
    <source>
        <dbReference type="SAM" id="Phobius"/>
    </source>
</evidence>
<dbReference type="RefSeq" id="WP_103788970.1">
    <property type="nucleotide sequence ID" value="NZ_PQVF01000006.1"/>
</dbReference>
<evidence type="ECO:0000313" key="3">
    <source>
        <dbReference type="Proteomes" id="UP000236893"/>
    </source>
</evidence>
<keyword evidence="3" id="KW-1185">Reference proteome</keyword>
<dbReference type="AlphaFoldDB" id="A0A2S5A2Z5"/>
<dbReference type="Proteomes" id="UP000236893">
    <property type="component" value="Unassembled WGS sequence"/>
</dbReference>
<organism evidence="2 3">
    <name type="scientific">Solitalea longa</name>
    <dbReference type="NCBI Taxonomy" id="2079460"/>
    <lineage>
        <taxon>Bacteria</taxon>
        <taxon>Pseudomonadati</taxon>
        <taxon>Bacteroidota</taxon>
        <taxon>Sphingobacteriia</taxon>
        <taxon>Sphingobacteriales</taxon>
        <taxon>Sphingobacteriaceae</taxon>
        <taxon>Solitalea</taxon>
    </lineage>
</organism>
<evidence type="ECO:0000313" key="2">
    <source>
        <dbReference type="EMBL" id="POY36667.1"/>
    </source>
</evidence>
<sequence>MAIGLKQVILIGLAVLVGLSLLLLIMGFPGNLVFGMWGITLVFLTIFLILYGITYLFSRVKNKKAKKPAKKPALATVKARR</sequence>
<keyword evidence="1" id="KW-1133">Transmembrane helix</keyword>
<name>A0A2S5A2Z5_9SPHI</name>
<keyword evidence="1" id="KW-0472">Membrane</keyword>